<dbReference type="PROSITE" id="PS50112">
    <property type="entry name" value="PAS"/>
    <property type="match status" value="1"/>
</dbReference>
<dbReference type="InterPro" id="IPR004090">
    <property type="entry name" value="Chemotax_Me-accpt_rcpt"/>
</dbReference>
<dbReference type="Gene3D" id="3.30.450.20">
    <property type="entry name" value="PAS domain"/>
    <property type="match status" value="1"/>
</dbReference>
<dbReference type="InterPro" id="IPR001610">
    <property type="entry name" value="PAC"/>
</dbReference>
<dbReference type="InterPro" id="IPR000014">
    <property type="entry name" value="PAS"/>
</dbReference>
<evidence type="ECO:0000256" key="2">
    <source>
        <dbReference type="ARBA" id="ARBA00023224"/>
    </source>
</evidence>
<dbReference type="OrthoDB" id="5675566at2"/>
<evidence type="ECO:0000259" key="6">
    <source>
        <dbReference type="PROSITE" id="PS50111"/>
    </source>
</evidence>
<sequence length="513" mass="56677">MNRRNNHVLDKEVTFTEQEELVSITDTRGIIRYANNAFCRVAGFKEAELIGKNHNIVRHPDMPKAAFADMWQKLQAGQSWRGAVKNRCKDGSYYWVDAFVTPVFENGELTGYQSVRTVLDPTIKARAQRLYQKINAGHSVSETFWQASLPRLLTFCVASLALSTGALFFAWLAFALPVVALICFYPEIFSTYAAIRRLKADYDSVSRYVFCGRSSLSIVHFHDLMHRGRTRTILGRVSDGAKTLLSSVQRLEDTAQQSRTGVEQQTHELHQLATAMEEMSATIQEVATNTTQTSVKVEAVHHDCEQATRAITDTMKSVSRLAAEVTDSANSAEALATNAEQIGKVTTEIQGIADQTNLLALNAAIEAARAGEHGRGFAVVAEEVRALSTRTHKATEQIQASMEHIQTTLHSLAATMRKGKISADTCINDTETTVSIINQVYEEVTLIADLAIQISTAAEEQSAVAQEISRNVEAINEVSEHNLVLANNVAENAFNIDERAQLLASMPLTFKQR</sequence>
<dbReference type="FunFam" id="1.10.287.950:FF:000001">
    <property type="entry name" value="Methyl-accepting chemotaxis sensory transducer"/>
    <property type="match status" value="1"/>
</dbReference>
<gene>
    <name evidence="8" type="ORF">BFC17_20220</name>
</gene>
<feature type="domain" description="Methyl-accepting transducer" evidence="6">
    <location>
        <begin position="240"/>
        <end position="476"/>
    </location>
</feature>
<dbReference type="CDD" id="cd00130">
    <property type="entry name" value="PAS"/>
    <property type="match status" value="1"/>
</dbReference>
<dbReference type="PANTHER" id="PTHR32089">
    <property type="entry name" value="METHYL-ACCEPTING CHEMOTAXIS PROTEIN MCPB"/>
    <property type="match status" value="1"/>
</dbReference>
<dbReference type="NCBIfam" id="TIGR00229">
    <property type="entry name" value="sensory_box"/>
    <property type="match status" value="1"/>
</dbReference>
<dbReference type="SUPFAM" id="SSF58104">
    <property type="entry name" value="Methyl-accepting chemotaxis protein (MCP) signaling domain"/>
    <property type="match status" value="1"/>
</dbReference>
<feature type="transmembrane region" description="Helical" evidence="5">
    <location>
        <begin position="178"/>
        <end position="195"/>
    </location>
</feature>
<dbReference type="GO" id="GO:0004888">
    <property type="term" value="F:transmembrane signaling receptor activity"/>
    <property type="evidence" value="ECO:0007669"/>
    <property type="project" value="InterPro"/>
</dbReference>
<dbReference type="SUPFAM" id="SSF55785">
    <property type="entry name" value="PYP-like sensor domain (PAS domain)"/>
    <property type="match status" value="1"/>
</dbReference>
<reference evidence="8 9" key="1">
    <citation type="submission" date="2016-09" db="EMBL/GenBank/DDBJ databases">
        <title>Alteromonas lipolytica, a new species isolated from sea water.</title>
        <authorList>
            <person name="Wu Y.-H."/>
            <person name="Cheng H."/>
            <person name="Xu X.-W."/>
        </authorList>
    </citation>
    <scope>NUCLEOTIDE SEQUENCE [LARGE SCALE GENOMIC DNA]</scope>
    <source>
        <strain evidence="8 9">JW12</strain>
    </source>
</reference>
<dbReference type="Gene3D" id="1.10.287.950">
    <property type="entry name" value="Methyl-accepting chemotaxis protein"/>
    <property type="match status" value="1"/>
</dbReference>
<accession>A0A1E8FEA7</accession>
<proteinExistence type="inferred from homology"/>
<evidence type="ECO:0000313" key="9">
    <source>
        <dbReference type="Proteomes" id="UP000176037"/>
    </source>
</evidence>
<dbReference type="STRING" id="1856405.BFC17_20220"/>
<dbReference type="Pfam" id="PF08447">
    <property type="entry name" value="PAS_3"/>
    <property type="match status" value="1"/>
</dbReference>
<dbReference type="Proteomes" id="UP000176037">
    <property type="component" value="Unassembled WGS sequence"/>
</dbReference>
<evidence type="ECO:0000256" key="5">
    <source>
        <dbReference type="SAM" id="Phobius"/>
    </source>
</evidence>
<comment type="similarity">
    <text evidence="3">Belongs to the methyl-accepting chemotaxis (MCP) protein family.</text>
</comment>
<dbReference type="InterPro" id="IPR035965">
    <property type="entry name" value="PAS-like_dom_sf"/>
</dbReference>
<dbReference type="EMBL" id="MJIC01000014">
    <property type="protein sequence ID" value="OFI34262.1"/>
    <property type="molecule type" value="Genomic_DNA"/>
</dbReference>
<dbReference type="GO" id="GO:0007165">
    <property type="term" value="P:signal transduction"/>
    <property type="evidence" value="ECO:0007669"/>
    <property type="project" value="UniProtKB-KW"/>
</dbReference>
<dbReference type="CDD" id="cd11386">
    <property type="entry name" value="MCP_signal"/>
    <property type="match status" value="1"/>
</dbReference>
<dbReference type="GO" id="GO:0006935">
    <property type="term" value="P:chemotaxis"/>
    <property type="evidence" value="ECO:0007669"/>
    <property type="project" value="InterPro"/>
</dbReference>
<evidence type="ECO:0000256" key="3">
    <source>
        <dbReference type="ARBA" id="ARBA00029447"/>
    </source>
</evidence>
<dbReference type="SMART" id="SM00086">
    <property type="entry name" value="PAC"/>
    <property type="match status" value="1"/>
</dbReference>
<evidence type="ECO:0000259" key="7">
    <source>
        <dbReference type="PROSITE" id="PS50112"/>
    </source>
</evidence>
<evidence type="ECO:0000256" key="1">
    <source>
        <dbReference type="ARBA" id="ARBA00004370"/>
    </source>
</evidence>
<evidence type="ECO:0000313" key="8">
    <source>
        <dbReference type="EMBL" id="OFI34262.1"/>
    </source>
</evidence>
<comment type="subcellular location">
    <subcellularLocation>
        <location evidence="1">Membrane</location>
    </subcellularLocation>
</comment>
<keyword evidence="9" id="KW-1185">Reference proteome</keyword>
<evidence type="ECO:0000256" key="4">
    <source>
        <dbReference type="PROSITE-ProRule" id="PRU00284"/>
    </source>
</evidence>
<dbReference type="GO" id="GO:0016020">
    <property type="term" value="C:membrane"/>
    <property type="evidence" value="ECO:0007669"/>
    <property type="project" value="UniProtKB-SubCell"/>
</dbReference>
<dbReference type="InterPro" id="IPR013655">
    <property type="entry name" value="PAS_fold_3"/>
</dbReference>
<dbReference type="SMART" id="SM00283">
    <property type="entry name" value="MA"/>
    <property type="match status" value="1"/>
</dbReference>
<name>A0A1E8FEA7_9ALTE</name>
<dbReference type="PANTHER" id="PTHR32089:SF52">
    <property type="entry name" value="CHEMOTAXIS SIGNAL TRANSDUCTION SYSTEM METHYL ACCEPTING SENSORY TRANSDUCER WITH PAS SENSORY DOMAIN"/>
    <property type="match status" value="1"/>
</dbReference>
<organism evidence="8 9">
    <name type="scientific">Alteromonas lipolytica</name>
    <dbReference type="NCBI Taxonomy" id="1856405"/>
    <lineage>
        <taxon>Bacteria</taxon>
        <taxon>Pseudomonadati</taxon>
        <taxon>Pseudomonadota</taxon>
        <taxon>Gammaproteobacteria</taxon>
        <taxon>Alteromonadales</taxon>
        <taxon>Alteromonadaceae</taxon>
        <taxon>Alteromonas/Salinimonas group</taxon>
        <taxon>Alteromonas</taxon>
    </lineage>
</organism>
<keyword evidence="2 4" id="KW-0807">Transducer</keyword>
<keyword evidence="5" id="KW-1133">Transmembrane helix</keyword>
<dbReference type="PROSITE" id="PS50111">
    <property type="entry name" value="CHEMOTAXIS_TRANSDUC_2"/>
    <property type="match status" value="1"/>
</dbReference>
<dbReference type="AlphaFoldDB" id="A0A1E8FEA7"/>
<keyword evidence="5" id="KW-0472">Membrane</keyword>
<comment type="caution">
    <text evidence="8">The sequence shown here is derived from an EMBL/GenBank/DDBJ whole genome shotgun (WGS) entry which is preliminary data.</text>
</comment>
<dbReference type="InterPro" id="IPR004089">
    <property type="entry name" value="MCPsignal_dom"/>
</dbReference>
<dbReference type="PRINTS" id="PR00260">
    <property type="entry name" value="CHEMTRNSDUCR"/>
</dbReference>
<dbReference type="Pfam" id="PF00015">
    <property type="entry name" value="MCPsignal"/>
    <property type="match status" value="1"/>
</dbReference>
<protein>
    <submittedName>
        <fullName evidence="8">Chemotaxis protein</fullName>
    </submittedName>
</protein>
<feature type="domain" description="PAS" evidence="7">
    <location>
        <begin position="22"/>
        <end position="61"/>
    </location>
</feature>
<keyword evidence="5" id="KW-0812">Transmembrane</keyword>